<gene>
    <name evidence="1" type="ORF">AVEN_137559_1</name>
    <name evidence="2" type="ORF">AVEN_178727_1</name>
</gene>
<proteinExistence type="predicted"/>
<protein>
    <submittedName>
        <fullName evidence="1">Uncharacterized protein</fullName>
    </submittedName>
</protein>
<accession>A0A4Y2WUD9</accession>
<comment type="caution">
    <text evidence="1">The sequence shown here is derived from an EMBL/GenBank/DDBJ whole genome shotgun (WGS) entry which is preliminary data.</text>
</comment>
<organism evidence="1 3">
    <name type="scientific">Araneus ventricosus</name>
    <name type="common">Orbweaver spider</name>
    <name type="synonym">Epeira ventricosa</name>
    <dbReference type="NCBI Taxonomy" id="182803"/>
    <lineage>
        <taxon>Eukaryota</taxon>
        <taxon>Metazoa</taxon>
        <taxon>Ecdysozoa</taxon>
        <taxon>Arthropoda</taxon>
        <taxon>Chelicerata</taxon>
        <taxon>Arachnida</taxon>
        <taxon>Araneae</taxon>
        <taxon>Araneomorphae</taxon>
        <taxon>Entelegynae</taxon>
        <taxon>Araneoidea</taxon>
        <taxon>Araneidae</taxon>
        <taxon>Araneus</taxon>
    </lineage>
</organism>
<dbReference type="EMBL" id="BGPR01066573">
    <property type="protein sequence ID" value="GBO41095.1"/>
    <property type="molecule type" value="Genomic_DNA"/>
</dbReference>
<dbReference type="Proteomes" id="UP000499080">
    <property type="component" value="Unassembled WGS sequence"/>
</dbReference>
<dbReference type="AlphaFoldDB" id="A0A4Y2WUD9"/>
<reference evidence="1 3" key="1">
    <citation type="journal article" date="2019" name="Sci. Rep.">
        <title>Orb-weaving spider Araneus ventricosus genome elucidates the spidroin gene catalogue.</title>
        <authorList>
            <person name="Kono N."/>
            <person name="Nakamura H."/>
            <person name="Ohtoshi R."/>
            <person name="Moran D.A.P."/>
            <person name="Shinohara A."/>
            <person name="Yoshida Y."/>
            <person name="Fujiwara M."/>
            <person name="Mori M."/>
            <person name="Tomita M."/>
            <person name="Arakawa K."/>
        </authorList>
    </citation>
    <scope>NUCLEOTIDE SEQUENCE [LARGE SCALE GENOMIC DNA]</scope>
</reference>
<evidence type="ECO:0000313" key="2">
    <source>
        <dbReference type="EMBL" id="GBO41183.1"/>
    </source>
</evidence>
<sequence>MKIPEANGFEKRPNFHNLTLKRPIWEPCSNSKANTVKHRLNASHLYVISSNSRSILNLCLDKVLRLYDSKEAKLHLFDAKEAKLHLYDGKEAKLHLYDAKEAKLRLYVVAPF</sequence>
<name>A0A4Y2WUD9_ARAVE</name>
<evidence type="ECO:0000313" key="3">
    <source>
        <dbReference type="Proteomes" id="UP000499080"/>
    </source>
</evidence>
<keyword evidence="3" id="KW-1185">Reference proteome</keyword>
<evidence type="ECO:0000313" key="1">
    <source>
        <dbReference type="EMBL" id="GBO41095.1"/>
    </source>
</evidence>
<dbReference type="EMBL" id="BGPR01066720">
    <property type="protein sequence ID" value="GBO41183.1"/>
    <property type="molecule type" value="Genomic_DNA"/>
</dbReference>